<keyword evidence="1 4" id="KW-0349">Heme</keyword>
<reference evidence="8" key="1">
    <citation type="submission" date="2019-03" db="EMBL/GenBank/DDBJ databases">
        <title>Lake Tanganyika Metagenome-Assembled Genomes (MAGs).</title>
        <authorList>
            <person name="Tran P."/>
        </authorList>
    </citation>
    <scope>NUCLEOTIDE SEQUENCE</scope>
    <source>
        <strain evidence="8">M_DeepCast_400m_m2_100</strain>
    </source>
</reference>
<feature type="transmembrane region" description="Helical" evidence="6">
    <location>
        <begin position="168"/>
        <end position="188"/>
    </location>
</feature>
<dbReference type="GO" id="GO:0009055">
    <property type="term" value="F:electron transfer activity"/>
    <property type="evidence" value="ECO:0007669"/>
    <property type="project" value="InterPro"/>
</dbReference>
<feature type="transmembrane region" description="Helical" evidence="6">
    <location>
        <begin position="208"/>
        <end position="229"/>
    </location>
</feature>
<keyword evidence="6" id="KW-0472">Membrane</keyword>
<name>A0A937XA71_UNCEI</name>
<dbReference type="InterPro" id="IPR036909">
    <property type="entry name" value="Cyt_c-like_dom_sf"/>
</dbReference>
<protein>
    <recommendedName>
        <fullName evidence="7">Cytochrome c domain-containing protein</fullName>
    </recommendedName>
</protein>
<evidence type="ECO:0000256" key="3">
    <source>
        <dbReference type="ARBA" id="ARBA00023004"/>
    </source>
</evidence>
<feature type="domain" description="Cytochrome c" evidence="7">
    <location>
        <begin position="330"/>
        <end position="410"/>
    </location>
</feature>
<keyword evidence="6" id="KW-0812">Transmembrane</keyword>
<keyword evidence="3 4" id="KW-0408">Iron</keyword>
<keyword evidence="6" id="KW-1133">Transmembrane helix</keyword>
<accession>A0A937XA71</accession>
<evidence type="ECO:0000313" key="9">
    <source>
        <dbReference type="Proteomes" id="UP000748308"/>
    </source>
</evidence>
<dbReference type="Gene3D" id="1.10.760.10">
    <property type="entry name" value="Cytochrome c-like domain"/>
    <property type="match status" value="1"/>
</dbReference>
<feature type="transmembrane region" description="Helical" evidence="6">
    <location>
        <begin position="21"/>
        <end position="46"/>
    </location>
</feature>
<evidence type="ECO:0000256" key="5">
    <source>
        <dbReference type="SAM" id="MobiDB-lite"/>
    </source>
</evidence>
<feature type="transmembrane region" description="Helical" evidence="6">
    <location>
        <begin position="125"/>
        <end position="148"/>
    </location>
</feature>
<feature type="transmembrane region" description="Helical" evidence="6">
    <location>
        <begin position="95"/>
        <end position="113"/>
    </location>
</feature>
<evidence type="ECO:0000256" key="1">
    <source>
        <dbReference type="ARBA" id="ARBA00022617"/>
    </source>
</evidence>
<feature type="transmembrane region" description="Helical" evidence="6">
    <location>
        <begin position="67"/>
        <end position="89"/>
    </location>
</feature>
<evidence type="ECO:0000259" key="7">
    <source>
        <dbReference type="PROSITE" id="PS51007"/>
    </source>
</evidence>
<gene>
    <name evidence="8" type="ORF">FJY75_02385</name>
</gene>
<feature type="transmembrane region" description="Helical" evidence="6">
    <location>
        <begin position="272"/>
        <end position="289"/>
    </location>
</feature>
<proteinExistence type="predicted"/>
<evidence type="ECO:0000313" key="8">
    <source>
        <dbReference type="EMBL" id="MBM3316677.1"/>
    </source>
</evidence>
<dbReference type="Proteomes" id="UP000748308">
    <property type="component" value="Unassembled WGS sequence"/>
</dbReference>
<evidence type="ECO:0000256" key="2">
    <source>
        <dbReference type="ARBA" id="ARBA00022723"/>
    </source>
</evidence>
<dbReference type="GO" id="GO:0046872">
    <property type="term" value="F:metal ion binding"/>
    <property type="evidence" value="ECO:0007669"/>
    <property type="project" value="UniProtKB-KW"/>
</dbReference>
<dbReference type="PROSITE" id="PS51007">
    <property type="entry name" value="CYTC"/>
    <property type="match status" value="1"/>
</dbReference>
<dbReference type="SUPFAM" id="SSF46626">
    <property type="entry name" value="Cytochrome c"/>
    <property type="match status" value="1"/>
</dbReference>
<dbReference type="GO" id="GO:0020037">
    <property type="term" value="F:heme binding"/>
    <property type="evidence" value="ECO:0007669"/>
    <property type="project" value="InterPro"/>
</dbReference>
<evidence type="ECO:0000256" key="4">
    <source>
        <dbReference type="PROSITE-ProRule" id="PRU00433"/>
    </source>
</evidence>
<evidence type="ECO:0000256" key="6">
    <source>
        <dbReference type="SAM" id="Phobius"/>
    </source>
</evidence>
<feature type="region of interest" description="Disordered" evidence="5">
    <location>
        <begin position="417"/>
        <end position="442"/>
    </location>
</feature>
<keyword evidence="2 4" id="KW-0479">Metal-binding</keyword>
<dbReference type="EMBL" id="VGIY01000031">
    <property type="protein sequence ID" value="MBM3316677.1"/>
    <property type="molecule type" value="Genomic_DNA"/>
</dbReference>
<feature type="transmembrane region" description="Helical" evidence="6">
    <location>
        <begin position="241"/>
        <end position="265"/>
    </location>
</feature>
<sequence>MGVLERMILAPLPAQLPLLRLLIPLLAFAFLAFAGVMIVSTGASLLARPWRPSVARRLRELPFGGPAPWIVFGLAPPAGLVFLLSASLAGAGLDAGAYLARILALALAAFVALRLHARRGHPAAGLIGLLFLLGAAFHFVATLTLVTFPEKWARHAAPLPFLYSIQPAVQFKLFLACSAFLSGAAILLSRGGRPDPESVADRDDEAALRRVGCGLILGGALVAPPLLVWDLYTAPDISLTLRVFGSALLMLGLLLAGAILALTMLRRGHARHATAAAILGLALLGTLAYRGQAARADAAREPERMVAVAAEARYAALVAEQESRYRTDPPDEALGERIYRERCSSCHAFERRLVGPPYDEVVPKYAGDLAALAEFILNPRRVDTSYPPMPSQGLRAREAQAAAIFLALRVTGEADASVFGPGASSESRSGEPGAPARTEEGP</sequence>
<comment type="caution">
    <text evidence="8">The sequence shown here is derived from an EMBL/GenBank/DDBJ whole genome shotgun (WGS) entry which is preliminary data.</text>
</comment>
<dbReference type="AlphaFoldDB" id="A0A937XA71"/>
<organism evidence="8 9">
    <name type="scientific">Eiseniibacteriota bacterium</name>
    <dbReference type="NCBI Taxonomy" id="2212470"/>
    <lineage>
        <taxon>Bacteria</taxon>
        <taxon>Candidatus Eiseniibacteriota</taxon>
    </lineage>
</organism>
<dbReference type="InterPro" id="IPR009056">
    <property type="entry name" value="Cyt_c-like_dom"/>
</dbReference>